<dbReference type="PANTHER" id="PTHR10775:SF185">
    <property type="entry name" value="OS08G0208400 PROTEIN"/>
    <property type="match status" value="1"/>
</dbReference>
<protein>
    <recommendedName>
        <fullName evidence="2">Putative plant transposon protein domain-containing protein</fullName>
    </recommendedName>
</protein>
<dbReference type="PANTHER" id="PTHR10775">
    <property type="entry name" value="OS08G0208400 PROTEIN"/>
    <property type="match status" value="1"/>
</dbReference>
<feature type="domain" description="Putative plant transposon protein" evidence="2">
    <location>
        <begin position="159"/>
        <end position="342"/>
    </location>
</feature>
<accession>A0A6J5V424</accession>
<evidence type="ECO:0000259" key="2">
    <source>
        <dbReference type="Pfam" id="PF20167"/>
    </source>
</evidence>
<dbReference type="Pfam" id="PF20167">
    <property type="entry name" value="Transposase_32"/>
    <property type="match status" value="1"/>
</dbReference>
<reference evidence="3 4" key="1">
    <citation type="submission" date="2020-05" db="EMBL/GenBank/DDBJ databases">
        <authorList>
            <person name="Campoy J."/>
            <person name="Schneeberger K."/>
            <person name="Spophaly S."/>
        </authorList>
    </citation>
    <scope>NUCLEOTIDE SEQUENCE [LARGE SCALE GENOMIC DNA]</scope>
    <source>
        <strain evidence="3">PruArmRojPasFocal</strain>
    </source>
</reference>
<dbReference type="AlphaFoldDB" id="A0A6J5V424"/>
<dbReference type="Proteomes" id="UP000507222">
    <property type="component" value="Unassembled WGS sequence"/>
</dbReference>
<dbReference type="InterPro" id="IPR046796">
    <property type="entry name" value="Transposase_32_dom"/>
</dbReference>
<dbReference type="Pfam" id="PF02992">
    <property type="entry name" value="Transposase_21"/>
    <property type="match status" value="1"/>
</dbReference>
<evidence type="ECO:0000256" key="1">
    <source>
        <dbReference type="SAM" id="MobiDB-lite"/>
    </source>
</evidence>
<dbReference type="EMBL" id="CAEKDK010000006">
    <property type="protein sequence ID" value="CAB4283003.1"/>
    <property type="molecule type" value="Genomic_DNA"/>
</dbReference>
<feature type="region of interest" description="Disordered" evidence="1">
    <location>
        <begin position="406"/>
        <end position="429"/>
    </location>
</feature>
<gene>
    <name evidence="3" type="ORF">CURHAP_LOCUS36739</name>
</gene>
<evidence type="ECO:0000313" key="3">
    <source>
        <dbReference type="EMBL" id="CAB4283003.1"/>
    </source>
</evidence>
<sequence length="429" mass="47247">MTNGVRTYDKSTGKMFTLRAAVMWTVNDFPAYAMVSGWSTKGYMACPVCNEDVTSGWHAGKVCYLGVNIRENFYWCSSLIFALWWLKQVDKGSFGKIGLRSFCSSSSVPVGVSSPFVSSAAASFFDEVVSKRKFIHERTYQFDAVPLAAQESANQILEHYHLQALNSLSGKFNIPVIQEFYSNFPADPKGSKYQILVRSVPITLKPSVINRVLGFRSCPGFDFAKFALASAEYSVDLFKSMAYTDQSLPLTSKGLPIKSYLSPFYKFLWDFICHNVLPTRNNSNPTLAACQLMISMVNHDKIPLGDILYNAILGKTIGHGTKHKGTLVFPCLIQRLCEKNGVAFLDSDQWHPPIAPYGKASAALSQKVSRTFLTSVSSSSENASLRAQLAAKEEYIQHLLSLIPSTSTPAPATDKDSDDSVDSGGSLVF</sequence>
<organism evidence="3 4">
    <name type="scientific">Prunus armeniaca</name>
    <name type="common">Apricot</name>
    <name type="synonym">Armeniaca vulgaris</name>
    <dbReference type="NCBI Taxonomy" id="36596"/>
    <lineage>
        <taxon>Eukaryota</taxon>
        <taxon>Viridiplantae</taxon>
        <taxon>Streptophyta</taxon>
        <taxon>Embryophyta</taxon>
        <taxon>Tracheophyta</taxon>
        <taxon>Spermatophyta</taxon>
        <taxon>Magnoliopsida</taxon>
        <taxon>eudicotyledons</taxon>
        <taxon>Gunneridae</taxon>
        <taxon>Pentapetalae</taxon>
        <taxon>rosids</taxon>
        <taxon>fabids</taxon>
        <taxon>Rosales</taxon>
        <taxon>Rosaceae</taxon>
        <taxon>Amygdaloideae</taxon>
        <taxon>Amygdaleae</taxon>
        <taxon>Prunus</taxon>
    </lineage>
</organism>
<evidence type="ECO:0000313" key="4">
    <source>
        <dbReference type="Proteomes" id="UP000507222"/>
    </source>
</evidence>
<proteinExistence type="predicted"/>
<name>A0A6J5V424_PRUAR</name>
<dbReference type="InterPro" id="IPR004242">
    <property type="entry name" value="Transposase_21"/>
</dbReference>